<sequence length="161" mass="19017">MIYLSFLRQLINYLQTSLIPNRPFLRLRLADVSLYFCGLAWISFWTTVIDSFFLQKNIPIVVWFILHFIFIAIAVLLYVLFMAYLTKGFVRLLLPRPWAYRQTFPYTVATNLWSFPLGMLLYQLDYPRFGIGILVIGHFVYTLVPLWIARSAKPRASRKPQ</sequence>
<keyword evidence="1" id="KW-0812">Transmembrane</keyword>
<keyword evidence="1" id="KW-1133">Transmembrane helix</keyword>
<dbReference type="EMBL" id="LNQL01000002">
    <property type="protein sequence ID" value="KSU49181.1"/>
    <property type="molecule type" value="Genomic_DNA"/>
</dbReference>
<protein>
    <submittedName>
        <fullName evidence="2">Uncharacterized protein</fullName>
    </submittedName>
</protein>
<name>A0A0V8GFZ2_9BACL</name>
<dbReference type="RefSeq" id="WP_058265094.1">
    <property type="nucleotide sequence ID" value="NZ_FMYN01000002.1"/>
</dbReference>
<proteinExistence type="predicted"/>
<feature type="transmembrane region" description="Helical" evidence="1">
    <location>
        <begin position="32"/>
        <end position="54"/>
    </location>
</feature>
<comment type="caution">
    <text evidence="2">The sequence shown here is derived from an EMBL/GenBank/DDBJ whole genome shotgun (WGS) entry which is preliminary data.</text>
</comment>
<accession>A0A0V8GFZ2</accession>
<evidence type="ECO:0000313" key="2">
    <source>
        <dbReference type="EMBL" id="KSU49181.1"/>
    </source>
</evidence>
<feature type="transmembrane region" description="Helical" evidence="1">
    <location>
        <begin position="129"/>
        <end position="149"/>
    </location>
</feature>
<dbReference type="GeneID" id="90836027"/>
<gene>
    <name evidence="2" type="ORF">AS033_07340</name>
</gene>
<evidence type="ECO:0000256" key="1">
    <source>
        <dbReference type="SAM" id="Phobius"/>
    </source>
</evidence>
<dbReference type="AlphaFoldDB" id="A0A0V8GFZ2"/>
<dbReference type="Proteomes" id="UP000053797">
    <property type="component" value="Unassembled WGS sequence"/>
</dbReference>
<feature type="transmembrane region" description="Helical" evidence="1">
    <location>
        <begin position="60"/>
        <end position="84"/>
    </location>
</feature>
<reference evidence="2 3" key="1">
    <citation type="journal article" date="2015" name="Int. J. Syst. Evol. Microbiol.">
        <title>Exiguobacterium enclense sp. nov., isolated from sediment.</title>
        <authorList>
            <person name="Dastager S.G."/>
            <person name="Mawlankar R."/>
            <person name="Sonalkar V.V."/>
            <person name="Thorat M.N."/>
            <person name="Mual P."/>
            <person name="Verma A."/>
            <person name="Krishnamurthi S."/>
            <person name="Tang S.K."/>
            <person name="Li W.J."/>
        </authorList>
    </citation>
    <scope>NUCLEOTIDE SEQUENCE [LARGE SCALE GENOMIC DNA]</scope>
    <source>
        <strain evidence="2 3">NIO-1109</strain>
    </source>
</reference>
<organism evidence="2 3">
    <name type="scientific">Exiguobacterium indicum</name>
    <dbReference type="NCBI Taxonomy" id="296995"/>
    <lineage>
        <taxon>Bacteria</taxon>
        <taxon>Bacillati</taxon>
        <taxon>Bacillota</taxon>
        <taxon>Bacilli</taxon>
        <taxon>Bacillales</taxon>
        <taxon>Bacillales Family XII. Incertae Sedis</taxon>
        <taxon>Exiguobacterium</taxon>
    </lineage>
</organism>
<keyword evidence="1" id="KW-0472">Membrane</keyword>
<evidence type="ECO:0000313" key="3">
    <source>
        <dbReference type="Proteomes" id="UP000053797"/>
    </source>
</evidence>